<organism evidence="1 2">
    <name type="scientific">Paenibacillus cellulosilyticus</name>
    <dbReference type="NCBI Taxonomy" id="375489"/>
    <lineage>
        <taxon>Bacteria</taxon>
        <taxon>Bacillati</taxon>
        <taxon>Bacillota</taxon>
        <taxon>Bacilli</taxon>
        <taxon>Bacillales</taxon>
        <taxon>Paenibacillaceae</taxon>
        <taxon>Paenibacillus</taxon>
    </lineage>
</organism>
<protein>
    <submittedName>
        <fullName evidence="1">Uncharacterized protein (DUF952 family)</fullName>
    </submittedName>
</protein>
<dbReference type="SUPFAM" id="SSF56399">
    <property type="entry name" value="ADP-ribosylation"/>
    <property type="match status" value="1"/>
</dbReference>
<evidence type="ECO:0000313" key="2">
    <source>
        <dbReference type="Proteomes" id="UP000246635"/>
    </source>
</evidence>
<dbReference type="PANTHER" id="PTHR34129">
    <property type="entry name" value="BLR1139 PROTEIN"/>
    <property type="match status" value="1"/>
</dbReference>
<dbReference type="OrthoDB" id="5638018at2"/>
<dbReference type="Pfam" id="PF06108">
    <property type="entry name" value="DUF952"/>
    <property type="match status" value="1"/>
</dbReference>
<gene>
    <name evidence="1" type="ORF">DFQ01_1614</name>
</gene>
<keyword evidence="2" id="KW-1185">Reference proteome</keyword>
<dbReference type="Proteomes" id="UP000246635">
    <property type="component" value="Unassembled WGS sequence"/>
</dbReference>
<dbReference type="PANTHER" id="PTHR34129:SF1">
    <property type="entry name" value="DUF952 DOMAIN-CONTAINING PROTEIN"/>
    <property type="match status" value="1"/>
</dbReference>
<sequence length="113" mass="13231">MAIIHITTQDRWKEAKNKGHYDHESIAKEGFIHCSSLDQVLIVADNLYKGQEDLLLLLIEEEKVKHKIIWEDLYNLNELYPHIYGVLNLEAVINTYLFKPNPEGTFQLPKELK</sequence>
<dbReference type="EMBL" id="QGTQ01000061">
    <property type="protein sequence ID" value="PWV87370.1"/>
    <property type="molecule type" value="Genomic_DNA"/>
</dbReference>
<accession>A0A2V2YBE5</accession>
<proteinExistence type="predicted"/>
<dbReference type="Gene3D" id="3.20.170.20">
    <property type="entry name" value="Protein of unknown function DUF952"/>
    <property type="match status" value="1"/>
</dbReference>
<name>A0A2V2YBE5_9BACL</name>
<dbReference type="AlphaFoldDB" id="A0A2V2YBE5"/>
<dbReference type="RefSeq" id="WP_110047704.1">
    <property type="nucleotide sequence ID" value="NZ_CP054612.1"/>
</dbReference>
<reference evidence="1 2" key="1">
    <citation type="submission" date="2018-05" db="EMBL/GenBank/DDBJ databases">
        <title>Genomic Encyclopedia of Type Strains, Phase III (KMG-III): the genomes of soil and plant-associated and newly described type strains.</title>
        <authorList>
            <person name="Whitman W."/>
        </authorList>
    </citation>
    <scope>NUCLEOTIDE SEQUENCE [LARGE SCALE GENOMIC DNA]</scope>
    <source>
        <strain evidence="1 2">CECT 5696</strain>
    </source>
</reference>
<evidence type="ECO:0000313" key="1">
    <source>
        <dbReference type="EMBL" id="PWV87370.1"/>
    </source>
</evidence>
<dbReference type="InterPro" id="IPR009297">
    <property type="entry name" value="DUF952"/>
</dbReference>
<comment type="caution">
    <text evidence="1">The sequence shown here is derived from an EMBL/GenBank/DDBJ whole genome shotgun (WGS) entry which is preliminary data.</text>
</comment>